<dbReference type="InterPro" id="IPR043502">
    <property type="entry name" value="DNA/RNA_pol_sf"/>
</dbReference>
<dbReference type="InterPro" id="IPR024937">
    <property type="entry name" value="Domain_X"/>
</dbReference>
<keyword evidence="2" id="KW-0695">RNA-directed DNA polymerase</keyword>
<dbReference type="SUPFAM" id="SSF56672">
    <property type="entry name" value="DNA/RNA polymerases"/>
    <property type="match status" value="1"/>
</dbReference>
<gene>
    <name evidence="2" type="ORF">NBG84_30240</name>
</gene>
<feature type="domain" description="Reverse transcriptase" evidence="1">
    <location>
        <begin position="68"/>
        <end position="353"/>
    </location>
</feature>
<sequence>MQSAKTVLGVLRERGRRGLPCEELYRQLFNPQLYLLAYGRIYANHGAMTPGVTSETVDGMSQRKIGRIIEAMRHERYRFRPVRRVHIPKKNGKTRPLGLPTWSDKLVGEVIRLLLEAYYEPTFSDRSHGFRPRRGCHTALREVDHTWTGTSWFIEGDIADCFGSLDHQVLLSILGEKIHDQRFLRLVRNMLKAGYLEDWKWGATLSGAPQGGVASPVLSNIYLHKLDEFVETVLVPEYTRGKRRARNPAYLELQNLLAKARRRGDRVQARALRQRMVSLPSADPNDPEYRRLRYIRYADDHLLGFTGPKAEAEQIKQRLAQFLRDELKLELSQEKTLITHARTGAARFLGYEVTTQHNDTKKTGRYRRVNGQIALRVPRDVIKTKCAPYLARGEPAKRTALINSTDHAIVATFGTVYRGIVQYYLLAGDVFRLHRLQWVMETSMLKTLAAKHRSSVSKMATKHKARIDTPNGPRVCFEAHIERKNRKPLVARFGGIPLQRQRAAELADREPVRVDYPQKELIARLLADTCEICGSKGNVQVHHVRALADLAHAGWRPSDWARVMLQRRRKTVVACDVCHDRIHSEQPARTFTP</sequence>
<keyword evidence="2" id="KW-0808">Transferase</keyword>
<protein>
    <submittedName>
        <fullName evidence="2">Reverse transcriptase domain-containing protein</fullName>
    </submittedName>
</protein>
<dbReference type="GO" id="GO:0003964">
    <property type="term" value="F:RNA-directed DNA polymerase activity"/>
    <property type="evidence" value="ECO:0007669"/>
    <property type="project" value="UniProtKB-KW"/>
</dbReference>
<comment type="caution">
    <text evidence="2">The sequence shown here is derived from an EMBL/GenBank/DDBJ whole genome shotgun (WGS) entry which is preliminary data.</text>
</comment>
<evidence type="ECO:0000313" key="2">
    <source>
        <dbReference type="EMBL" id="MCM2392516.1"/>
    </source>
</evidence>
<accession>A0ABT0UZD4</accession>
<keyword evidence="3" id="KW-1185">Reference proteome</keyword>
<dbReference type="Pfam" id="PF01348">
    <property type="entry name" value="Intron_maturas2"/>
    <property type="match status" value="1"/>
</dbReference>
<reference evidence="2" key="1">
    <citation type="submission" date="2022-06" db="EMBL/GenBank/DDBJ databases">
        <title>Genome public.</title>
        <authorList>
            <person name="Sun Q."/>
        </authorList>
    </citation>
    <scope>NUCLEOTIDE SEQUENCE</scope>
    <source>
        <strain evidence="2">CWNU-1</strain>
    </source>
</reference>
<dbReference type="PROSITE" id="PS50878">
    <property type="entry name" value="RT_POL"/>
    <property type="match status" value="1"/>
</dbReference>
<name>A0ABT0UZD4_9ACTN</name>
<dbReference type="InterPro" id="IPR051083">
    <property type="entry name" value="GrpII_Intron_Splice-Mob/Def"/>
</dbReference>
<proteinExistence type="predicted"/>
<dbReference type="RefSeq" id="WP_250922843.1">
    <property type="nucleotide sequence ID" value="NZ_JAMQAW010000041.1"/>
</dbReference>
<dbReference type="PANTHER" id="PTHR34047">
    <property type="entry name" value="NUCLEAR INTRON MATURASE 1, MITOCHONDRIAL-RELATED"/>
    <property type="match status" value="1"/>
</dbReference>
<organism evidence="2 3">
    <name type="scientific">Streptomyces albipurpureus</name>
    <dbReference type="NCBI Taxonomy" id="2897419"/>
    <lineage>
        <taxon>Bacteria</taxon>
        <taxon>Bacillati</taxon>
        <taxon>Actinomycetota</taxon>
        <taxon>Actinomycetes</taxon>
        <taxon>Kitasatosporales</taxon>
        <taxon>Streptomycetaceae</taxon>
        <taxon>Streptomyces</taxon>
    </lineage>
</organism>
<dbReference type="EMBL" id="JAMQAW010000041">
    <property type="protein sequence ID" value="MCM2392516.1"/>
    <property type="molecule type" value="Genomic_DNA"/>
</dbReference>
<dbReference type="InterPro" id="IPR000477">
    <property type="entry name" value="RT_dom"/>
</dbReference>
<dbReference type="Proteomes" id="UP001431429">
    <property type="component" value="Unassembled WGS sequence"/>
</dbReference>
<keyword evidence="2" id="KW-0548">Nucleotidyltransferase</keyword>
<evidence type="ECO:0000313" key="3">
    <source>
        <dbReference type="Proteomes" id="UP001431429"/>
    </source>
</evidence>
<dbReference type="Pfam" id="PF21368">
    <property type="entry name" value="AI2M-like_HNH"/>
    <property type="match status" value="1"/>
</dbReference>
<dbReference type="InterPro" id="IPR049030">
    <property type="entry name" value="AI2M-like_HNH"/>
</dbReference>
<dbReference type="Pfam" id="PF00078">
    <property type="entry name" value="RVT_1"/>
    <property type="match status" value="1"/>
</dbReference>
<evidence type="ECO:0000259" key="1">
    <source>
        <dbReference type="PROSITE" id="PS50878"/>
    </source>
</evidence>
<dbReference type="CDD" id="cd01651">
    <property type="entry name" value="RT_G2_intron"/>
    <property type="match status" value="1"/>
</dbReference>
<dbReference type="PANTHER" id="PTHR34047:SF8">
    <property type="entry name" value="PROTEIN YKFC"/>
    <property type="match status" value="1"/>
</dbReference>